<accession>A0A8S1H0G3</accession>
<dbReference type="Gene3D" id="1.10.10.60">
    <property type="entry name" value="Homeodomain-like"/>
    <property type="match status" value="1"/>
</dbReference>
<dbReference type="GO" id="GO:0005667">
    <property type="term" value="C:transcription regulator complex"/>
    <property type="evidence" value="ECO:0007669"/>
    <property type="project" value="TreeGrafter"/>
</dbReference>
<dbReference type="GO" id="GO:0005634">
    <property type="term" value="C:nucleus"/>
    <property type="evidence" value="ECO:0007669"/>
    <property type="project" value="UniProtKB-SubCell"/>
</dbReference>
<proteinExistence type="predicted"/>
<dbReference type="InterPro" id="IPR017970">
    <property type="entry name" value="Homeobox_CS"/>
</dbReference>
<dbReference type="PROSITE" id="PS50071">
    <property type="entry name" value="HOMEOBOX_2"/>
    <property type="match status" value="1"/>
</dbReference>
<dbReference type="GO" id="GO:0000981">
    <property type="term" value="F:DNA-binding transcription factor activity, RNA polymerase II-specific"/>
    <property type="evidence" value="ECO:0007669"/>
    <property type="project" value="InterPro"/>
</dbReference>
<dbReference type="InterPro" id="IPR031701">
    <property type="entry name" value="SIX1_SD"/>
</dbReference>
<dbReference type="PANTHER" id="PTHR10390">
    <property type="entry name" value="HOMEOBOX PROTEIN SIX"/>
    <property type="match status" value="1"/>
</dbReference>
<evidence type="ECO:0000313" key="9">
    <source>
        <dbReference type="EMBL" id="CAD6186800.1"/>
    </source>
</evidence>
<keyword evidence="2 5" id="KW-0238">DNA-binding</keyword>
<dbReference type="CDD" id="cd00086">
    <property type="entry name" value="homeodomain"/>
    <property type="match status" value="1"/>
</dbReference>
<evidence type="ECO:0000256" key="5">
    <source>
        <dbReference type="PROSITE-ProRule" id="PRU00108"/>
    </source>
</evidence>
<protein>
    <recommendedName>
        <fullName evidence="8">Homeobox domain-containing protein</fullName>
    </recommendedName>
</protein>
<feature type="region of interest" description="Disordered" evidence="7">
    <location>
        <begin position="370"/>
        <end position="393"/>
    </location>
</feature>
<reference evidence="9" key="1">
    <citation type="submission" date="2020-10" db="EMBL/GenBank/DDBJ databases">
        <authorList>
            <person name="Kikuchi T."/>
        </authorList>
    </citation>
    <scope>NUCLEOTIDE SEQUENCE</scope>
    <source>
        <strain evidence="9">NKZ352</strain>
    </source>
</reference>
<evidence type="ECO:0000256" key="3">
    <source>
        <dbReference type="ARBA" id="ARBA00023155"/>
    </source>
</evidence>
<comment type="subcellular location">
    <subcellularLocation>
        <location evidence="1 5 6">Nucleus</location>
    </subcellularLocation>
</comment>
<keyword evidence="10" id="KW-1185">Reference proteome</keyword>
<dbReference type="OrthoDB" id="3501850at2759"/>
<evidence type="ECO:0000313" key="10">
    <source>
        <dbReference type="Proteomes" id="UP000835052"/>
    </source>
</evidence>
<dbReference type="PANTHER" id="PTHR10390:SF44">
    <property type="entry name" value="SIX HOMEOBOX 4"/>
    <property type="match status" value="1"/>
</dbReference>
<feature type="region of interest" description="Disordered" evidence="7">
    <location>
        <begin position="135"/>
        <end position="157"/>
    </location>
</feature>
<dbReference type="Pfam" id="PF00046">
    <property type="entry name" value="Homeodomain"/>
    <property type="match status" value="1"/>
</dbReference>
<dbReference type="SUPFAM" id="SSF46689">
    <property type="entry name" value="Homeodomain-like"/>
    <property type="match status" value="1"/>
</dbReference>
<feature type="domain" description="Homeobox" evidence="8">
    <location>
        <begin position="318"/>
        <end position="378"/>
    </location>
</feature>
<sequence length="420" mass="47808">MMLVLVPAHRWDATLQGAANLNPRLSRAHRAEALTTTSGDPSAGPSAEIGVLEGTRVLDHFTPAQSTVAACKGFSQEKERHEEVWDAAGDTSQQCPIFAPSFGSKDSNNRCTGNHKDRVQHRLLLLSDAQVAKQHVRNPRCHRSSPKSQSSALLRGDPMNDGYFAPPPYPCSEYYQQQFVAPHASVNSPLLPPLAQGHPPCFAMIYSIEQLEAICTTLYQAHDGNRLVALFHQVGTAEAWQNESILVAYIYALYHAGDFDRLFHILQTRPFSANRFKELQDIWYNARYKENEMKRGKELGAVEKYRLRRKYPPPKTIWDGEETVYSFKENSRKYLKQFYKQNKYPTMEQKREISRITQLQLVQISNWFKNRRQRDKPASKGSPDSSGSGNSEHFRSLLQHNLQAYAPLNMNMNAMNMHPC</sequence>
<feature type="DNA-binding region" description="Homeobox" evidence="5">
    <location>
        <begin position="320"/>
        <end position="379"/>
    </location>
</feature>
<gene>
    <name evidence="9" type="ORF">CAUJ_LOCUS2719</name>
</gene>
<keyword evidence="3 5" id="KW-0371">Homeobox</keyword>
<name>A0A8S1H0G3_9PELO</name>
<feature type="compositionally biased region" description="Basic residues" evidence="7">
    <location>
        <begin position="135"/>
        <end position="145"/>
    </location>
</feature>
<dbReference type="InterPro" id="IPR001356">
    <property type="entry name" value="HD"/>
</dbReference>
<evidence type="ECO:0000256" key="6">
    <source>
        <dbReference type="RuleBase" id="RU000682"/>
    </source>
</evidence>
<evidence type="ECO:0000259" key="8">
    <source>
        <dbReference type="PROSITE" id="PS50071"/>
    </source>
</evidence>
<dbReference type="PROSITE" id="PS00027">
    <property type="entry name" value="HOMEOBOX_1"/>
    <property type="match status" value="1"/>
</dbReference>
<feature type="compositionally biased region" description="Polar residues" evidence="7">
    <location>
        <begin position="382"/>
        <end position="391"/>
    </location>
</feature>
<keyword evidence="4 5" id="KW-0539">Nucleus</keyword>
<evidence type="ECO:0000256" key="4">
    <source>
        <dbReference type="ARBA" id="ARBA00023242"/>
    </source>
</evidence>
<evidence type="ECO:0000256" key="7">
    <source>
        <dbReference type="SAM" id="MobiDB-lite"/>
    </source>
</evidence>
<dbReference type="SMART" id="SM00389">
    <property type="entry name" value="HOX"/>
    <property type="match status" value="1"/>
</dbReference>
<dbReference type="GO" id="GO:0000978">
    <property type="term" value="F:RNA polymerase II cis-regulatory region sequence-specific DNA binding"/>
    <property type="evidence" value="ECO:0007669"/>
    <property type="project" value="TreeGrafter"/>
</dbReference>
<comment type="caution">
    <text evidence="9">The sequence shown here is derived from an EMBL/GenBank/DDBJ whole genome shotgun (WGS) entry which is preliminary data.</text>
</comment>
<dbReference type="Proteomes" id="UP000835052">
    <property type="component" value="Unassembled WGS sequence"/>
</dbReference>
<evidence type="ECO:0000256" key="1">
    <source>
        <dbReference type="ARBA" id="ARBA00004123"/>
    </source>
</evidence>
<evidence type="ECO:0000256" key="2">
    <source>
        <dbReference type="ARBA" id="ARBA00023125"/>
    </source>
</evidence>
<dbReference type="EMBL" id="CAJGYM010000005">
    <property type="protein sequence ID" value="CAD6186800.1"/>
    <property type="molecule type" value="Genomic_DNA"/>
</dbReference>
<dbReference type="AlphaFoldDB" id="A0A8S1H0G3"/>
<organism evidence="9 10">
    <name type="scientific">Caenorhabditis auriculariae</name>
    <dbReference type="NCBI Taxonomy" id="2777116"/>
    <lineage>
        <taxon>Eukaryota</taxon>
        <taxon>Metazoa</taxon>
        <taxon>Ecdysozoa</taxon>
        <taxon>Nematoda</taxon>
        <taxon>Chromadorea</taxon>
        <taxon>Rhabditida</taxon>
        <taxon>Rhabditina</taxon>
        <taxon>Rhabditomorpha</taxon>
        <taxon>Rhabditoidea</taxon>
        <taxon>Rhabditidae</taxon>
        <taxon>Peloderinae</taxon>
        <taxon>Caenorhabditis</taxon>
    </lineage>
</organism>
<dbReference type="Pfam" id="PF16878">
    <property type="entry name" value="SIX1_SD"/>
    <property type="match status" value="1"/>
</dbReference>
<dbReference type="InterPro" id="IPR009057">
    <property type="entry name" value="Homeodomain-like_sf"/>
</dbReference>